<comment type="caution">
    <text evidence="8">The sequence shown here is derived from an EMBL/GenBank/DDBJ whole genome shotgun (WGS) entry which is preliminary data.</text>
</comment>
<feature type="domain" description="Protein kinase" evidence="7">
    <location>
        <begin position="75"/>
        <end position="335"/>
    </location>
</feature>
<keyword evidence="3 8" id="KW-0418">Kinase</keyword>
<dbReference type="PROSITE" id="PS50011">
    <property type="entry name" value="PROTEIN_KINASE_DOM"/>
    <property type="match status" value="1"/>
</dbReference>
<organism evidence="8 9">
    <name type="scientific">Aporhodopirellula aestuarii</name>
    <dbReference type="NCBI Taxonomy" id="2950107"/>
    <lineage>
        <taxon>Bacteria</taxon>
        <taxon>Pseudomonadati</taxon>
        <taxon>Planctomycetota</taxon>
        <taxon>Planctomycetia</taxon>
        <taxon>Pirellulales</taxon>
        <taxon>Pirellulaceae</taxon>
        <taxon>Aporhodopirellula</taxon>
    </lineage>
</organism>
<evidence type="ECO:0000256" key="1">
    <source>
        <dbReference type="ARBA" id="ARBA00022679"/>
    </source>
</evidence>
<evidence type="ECO:0000256" key="6">
    <source>
        <dbReference type="SAM" id="Phobius"/>
    </source>
</evidence>
<keyword evidence="6" id="KW-1133">Transmembrane helix</keyword>
<dbReference type="RefSeq" id="WP_250931051.1">
    <property type="nucleotide sequence ID" value="NZ_JAMQBK010000060.1"/>
</dbReference>
<keyword evidence="5" id="KW-0853">WD repeat</keyword>
<dbReference type="InterPro" id="IPR011047">
    <property type="entry name" value="Quinoprotein_ADH-like_sf"/>
</dbReference>
<feature type="repeat" description="WD" evidence="5">
    <location>
        <begin position="995"/>
        <end position="1036"/>
    </location>
</feature>
<dbReference type="InterPro" id="IPR011009">
    <property type="entry name" value="Kinase-like_dom_sf"/>
</dbReference>
<feature type="repeat" description="WD" evidence="5">
    <location>
        <begin position="786"/>
        <end position="827"/>
    </location>
</feature>
<dbReference type="SUPFAM" id="SSF69322">
    <property type="entry name" value="Tricorn protease domain 2"/>
    <property type="match status" value="1"/>
</dbReference>
<feature type="repeat" description="WD" evidence="5">
    <location>
        <begin position="716"/>
        <end position="742"/>
    </location>
</feature>
<evidence type="ECO:0000256" key="3">
    <source>
        <dbReference type="ARBA" id="ARBA00022777"/>
    </source>
</evidence>
<dbReference type="PANTHER" id="PTHR43289">
    <property type="entry name" value="MITOGEN-ACTIVATED PROTEIN KINASE KINASE KINASE 20-RELATED"/>
    <property type="match status" value="1"/>
</dbReference>
<keyword evidence="6" id="KW-0472">Membrane</keyword>
<dbReference type="InterPro" id="IPR008271">
    <property type="entry name" value="Ser/Thr_kinase_AS"/>
</dbReference>
<name>A0ABT0U9V7_9BACT</name>
<evidence type="ECO:0000256" key="4">
    <source>
        <dbReference type="ARBA" id="ARBA00022840"/>
    </source>
</evidence>
<dbReference type="Gene3D" id="3.30.200.20">
    <property type="entry name" value="Phosphorylase Kinase, domain 1"/>
    <property type="match status" value="1"/>
</dbReference>
<evidence type="ECO:0000313" key="8">
    <source>
        <dbReference type="EMBL" id="MCM2373315.1"/>
    </source>
</evidence>
<sequence>MNREAPLNDVIRLLEEDEELRNKLAEFFVDHQSATGFFSALVPPAAIPSSHGTATICSDDVLAKLPEAGESIGDYELLQQIARGGMGVVFKARQMSLDRIVALKVMRKPFDGSTAAARFVAEAQAVAKLSHPHIVPIYEVGSEANISFFTMKFFEGGTLGRHAATIRSDLAAIAELMIKIGHAIEHAHRRGILHRDLKPSNVLIDQDGQPYVADFGLAKQIDVDSNLTRDGAIVGTPNYMAPEQARGPDELTTACDVYGLGAILYELLSGQPPFQHDSPTLTLLAVVSEDPVPLQKLVPTLDRDLATICMKCLEKQPTARYGSAQGFSEDLQRYLRGEPIRARATSNVERCVKWARRKPAIAILITLLMFSIVTGSLGSAMFAWDSQKRAKNESKLRAVAERQTVQANNARAKEEQLRLDTQRREREVSWRLYSARIRSAGHAFEEGRLGHVEALLSQTTSAQGQPDFRGWEWYYHQSQLSRQQQTLTQDKAARGMSWHAKTGLLVFHTNAEFQVWDVDRRKRINRFPCPPDVIGYSWSDDGAHFAVGCEQGAMMIYEAKTGKKTCEYQYAALNPDSLVDLAWRPGHAQVACVNRRNRVALIDANTGDVVRTFPRANAYGGPPLSCDWNSNGSMLAISNASGVVKCFDPELTKPVWEKKVDDFAIVRTRWSPDDSKLALCTQSYNGEVLIIDNVGNHLRTLAGHRGARVNDVKWIDNDHLISGGQDQLVKKWNINTGEMSAQFHLHNGEITSLDLSPDRRSFAATSFDCPVKIASLDVVKASHKQWQPHDEMVLTIDWHSDGTRFVSGGHNQPICIWDVASAKLLQQFPIDPYKNIFRLDLSPDQRWVVANENAMIARILETDTGKSFELNSGQSTKYIDATFSHDAQTLIVTCNDGTMQWWDTHTWQIRSERKNEDRSLDLAWSPDDKTILAVTGRGRLTLVDASNGESTISEYPKAVQNPSWRPDGEAIVAAGLGGELAFYASNQINQPIHLADGHFGTVCDVDWSPDGSRIASCGVDATVRIWDAATADLLLTIPTGNESPMTEIRWSPNGDQIAATDQKGTIYLFGEKGMLPDRTAIDSWDQGVIVQSCPLKNLHD</sequence>
<dbReference type="InterPro" id="IPR015943">
    <property type="entry name" value="WD40/YVTN_repeat-like_dom_sf"/>
</dbReference>
<dbReference type="PROSITE" id="PS50082">
    <property type="entry name" value="WD_REPEATS_2"/>
    <property type="match status" value="3"/>
</dbReference>
<dbReference type="PROSITE" id="PS50294">
    <property type="entry name" value="WD_REPEATS_REGION"/>
    <property type="match status" value="2"/>
</dbReference>
<keyword evidence="4" id="KW-0067">ATP-binding</keyword>
<evidence type="ECO:0000256" key="5">
    <source>
        <dbReference type="PROSITE-ProRule" id="PRU00221"/>
    </source>
</evidence>
<keyword evidence="1" id="KW-0808">Transferase</keyword>
<dbReference type="Gene3D" id="1.10.510.10">
    <property type="entry name" value="Transferase(Phosphotransferase) domain 1"/>
    <property type="match status" value="1"/>
</dbReference>
<dbReference type="SMART" id="SM00220">
    <property type="entry name" value="S_TKc"/>
    <property type="match status" value="1"/>
</dbReference>
<evidence type="ECO:0000313" key="9">
    <source>
        <dbReference type="Proteomes" id="UP001202961"/>
    </source>
</evidence>
<evidence type="ECO:0000259" key="7">
    <source>
        <dbReference type="PROSITE" id="PS50011"/>
    </source>
</evidence>
<accession>A0ABT0U9V7</accession>
<gene>
    <name evidence="8" type="ORF">NB063_22100</name>
</gene>
<dbReference type="SUPFAM" id="SSF56112">
    <property type="entry name" value="Protein kinase-like (PK-like)"/>
    <property type="match status" value="1"/>
</dbReference>
<keyword evidence="9" id="KW-1185">Reference proteome</keyword>
<proteinExistence type="predicted"/>
<dbReference type="InterPro" id="IPR001680">
    <property type="entry name" value="WD40_rpt"/>
</dbReference>
<keyword evidence="2" id="KW-0547">Nucleotide-binding</keyword>
<dbReference type="InterPro" id="IPR000719">
    <property type="entry name" value="Prot_kinase_dom"/>
</dbReference>
<keyword evidence="6" id="KW-0812">Transmembrane</keyword>
<dbReference type="PANTHER" id="PTHR43289:SF6">
    <property type="entry name" value="SERINE_THREONINE-PROTEIN KINASE NEKL-3"/>
    <property type="match status" value="1"/>
</dbReference>
<dbReference type="Pfam" id="PF00069">
    <property type="entry name" value="Pkinase"/>
    <property type="match status" value="1"/>
</dbReference>
<evidence type="ECO:0000256" key="2">
    <source>
        <dbReference type="ARBA" id="ARBA00022741"/>
    </source>
</evidence>
<dbReference type="Proteomes" id="UP001202961">
    <property type="component" value="Unassembled WGS sequence"/>
</dbReference>
<dbReference type="Gene3D" id="2.130.10.10">
    <property type="entry name" value="YVTN repeat-like/Quinoprotein amine dehydrogenase"/>
    <property type="match status" value="3"/>
</dbReference>
<feature type="transmembrane region" description="Helical" evidence="6">
    <location>
        <begin position="360"/>
        <end position="384"/>
    </location>
</feature>
<dbReference type="GO" id="GO:0016301">
    <property type="term" value="F:kinase activity"/>
    <property type="evidence" value="ECO:0007669"/>
    <property type="project" value="UniProtKB-KW"/>
</dbReference>
<dbReference type="SUPFAM" id="SSF50998">
    <property type="entry name" value="Quinoprotein alcohol dehydrogenase-like"/>
    <property type="match status" value="1"/>
</dbReference>
<dbReference type="PROSITE" id="PS00108">
    <property type="entry name" value="PROTEIN_KINASE_ST"/>
    <property type="match status" value="1"/>
</dbReference>
<dbReference type="Pfam" id="PF00400">
    <property type="entry name" value="WD40"/>
    <property type="match status" value="3"/>
</dbReference>
<dbReference type="SMART" id="SM00320">
    <property type="entry name" value="WD40"/>
    <property type="match status" value="10"/>
</dbReference>
<protein>
    <submittedName>
        <fullName evidence="8">Serine/threonine-protein kinase</fullName>
    </submittedName>
</protein>
<reference evidence="8 9" key="1">
    <citation type="journal article" date="2022" name="Syst. Appl. Microbiol.">
        <title>Rhodopirellula aestuarii sp. nov., a novel member of the genus Rhodopirellula isolated from brackish sediments collected in the Tagus River estuary, Portugal.</title>
        <authorList>
            <person name="Vitorino I.R."/>
            <person name="Klimek D."/>
            <person name="Calusinska M."/>
            <person name="Lobo-da-Cunha A."/>
            <person name="Vasconcelos V."/>
            <person name="Lage O.M."/>
        </authorList>
    </citation>
    <scope>NUCLEOTIDE SEQUENCE [LARGE SCALE GENOMIC DNA]</scope>
    <source>
        <strain evidence="8 9">ICT_H3.1</strain>
    </source>
</reference>
<dbReference type="CDD" id="cd14014">
    <property type="entry name" value="STKc_PknB_like"/>
    <property type="match status" value="1"/>
</dbReference>
<dbReference type="EMBL" id="JAMQBK010000060">
    <property type="protein sequence ID" value="MCM2373315.1"/>
    <property type="molecule type" value="Genomic_DNA"/>
</dbReference>